<keyword evidence="8" id="KW-0963">Cytoplasm</keyword>
<feature type="binding site" evidence="8">
    <location>
        <begin position="9"/>
        <end position="11"/>
    </location>
    <ligand>
        <name>ATP</name>
        <dbReference type="ChEBI" id="CHEBI:30616"/>
    </ligand>
</feature>
<evidence type="ECO:0000256" key="3">
    <source>
        <dbReference type="ARBA" id="ARBA00022741"/>
    </source>
</evidence>
<keyword evidence="2 8" id="KW-0436">Ligase</keyword>
<dbReference type="SUPFAM" id="SSF52374">
    <property type="entry name" value="Nucleotidylyl transferase"/>
    <property type="match status" value="1"/>
</dbReference>
<evidence type="ECO:0000256" key="9">
    <source>
        <dbReference type="RuleBase" id="RU363036"/>
    </source>
</evidence>
<dbReference type="InterPro" id="IPR050203">
    <property type="entry name" value="Trp-tRNA_synthetase"/>
</dbReference>
<evidence type="ECO:0000256" key="7">
    <source>
        <dbReference type="ARBA" id="ARBA00049929"/>
    </source>
</evidence>
<comment type="similarity">
    <text evidence="1 8 9">Belongs to the class-I aminoacyl-tRNA synthetase family.</text>
</comment>
<name>A0A0V8GJN1_9BACL</name>
<accession>A0A0V8GJN1</accession>
<dbReference type="EC" id="6.1.1.2" evidence="8"/>
<sequence>MKTIFSGIKPTGTVTLGNYLGAMKHFVNLQDGHDAYYCVVDLHSITVDIDRVELMNNTRALAALYIASGLNPEKSTIFVQSEVKAHAQLGWMLTCLSGMGELERMTQYKDKSQGKDRIGAGLFVYPTLMAADILLYDAELVPVGDDQKQHIELTRDLAQRFNSRYYETFTLPEPIIAESGARIMSLTTPDKKMSKSDQNPKGFISMLDAPDVIRKKVKSAVTDSEGIVKFDRENKPGVSNLLEIYSLLAGISIPDLETKYEGSNYGTFKEDVAEAIISELEPIQQRYYELIDSEELDQILDAGRDRAEAVAAKKLAKIEKAMGLQRKRAKVKK</sequence>
<dbReference type="HAMAP" id="MF_00140_B">
    <property type="entry name" value="Trp_tRNA_synth_B"/>
    <property type="match status" value="1"/>
</dbReference>
<dbReference type="PRINTS" id="PR01039">
    <property type="entry name" value="TRNASYNTHTRP"/>
</dbReference>
<proteinExistence type="inferred from homology"/>
<reference evidence="10 11" key="1">
    <citation type="journal article" date="2015" name="Int. J. Syst. Evol. Microbiol.">
        <title>Exiguobacterium enclense sp. nov., isolated from sediment.</title>
        <authorList>
            <person name="Dastager S.G."/>
            <person name="Mawlankar R."/>
            <person name="Sonalkar V.V."/>
            <person name="Thorat M.N."/>
            <person name="Mual P."/>
            <person name="Verma A."/>
            <person name="Krishnamurthi S."/>
            <person name="Tang S.K."/>
            <person name="Li W.J."/>
        </authorList>
    </citation>
    <scope>NUCLEOTIDE SEQUENCE [LARGE SCALE GENOMIC DNA]</scope>
    <source>
        <strain evidence="10 11">NIO-1109</strain>
    </source>
</reference>
<dbReference type="NCBIfam" id="TIGR00233">
    <property type="entry name" value="trpS"/>
    <property type="match status" value="1"/>
</dbReference>
<dbReference type="EMBL" id="LNQL01000001">
    <property type="protein sequence ID" value="KSU50468.1"/>
    <property type="molecule type" value="Genomic_DNA"/>
</dbReference>
<keyword evidence="3 8" id="KW-0547">Nucleotide-binding</keyword>
<feature type="binding site" evidence="8">
    <location>
        <begin position="144"/>
        <end position="146"/>
    </location>
    <ligand>
        <name>ATP</name>
        <dbReference type="ChEBI" id="CHEBI:30616"/>
    </ligand>
</feature>
<evidence type="ECO:0000313" key="11">
    <source>
        <dbReference type="Proteomes" id="UP000053797"/>
    </source>
</evidence>
<feature type="binding site" evidence="8">
    <location>
        <position position="132"/>
    </location>
    <ligand>
        <name>L-tryptophan</name>
        <dbReference type="ChEBI" id="CHEBI:57912"/>
    </ligand>
</feature>
<comment type="subcellular location">
    <subcellularLocation>
        <location evidence="8">Cytoplasm</location>
    </subcellularLocation>
</comment>
<dbReference type="GO" id="GO:0005524">
    <property type="term" value="F:ATP binding"/>
    <property type="evidence" value="ECO:0007669"/>
    <property type="project" value="UniProtKB-UniRule"/>
</dbReference>
<keyword evidence="4 8" id="KW-0067">ATP-binding</keyword>
<dbReference type="CDD" id="cd00806">
    <property type="entry name" value="TrpRS_core"/>
    <property type="match status" value="1"/>
</dbReference>
<dbReference type="GO" id="GO:0006436">
    <property type="term" value="P:tryptophanyl-tRNA aminoacylation"/>
    <property type="evidence" value="ECO:0007669"/>
    <property type="project" value="UniProtKB-UniRule"/>
</dbReference>
<protein>
    <recommendedName>
        <fullName evidence="8">Tryptophan--tRNA ligase</fullName>
        <ecNumber evidence="8">6.1.1.2</ecNumber>
    </recommendedName>
    <alternativeName>
        <fullName evidence="8">Tryptophanyl-tRNA synthetase</fullName>
        <shortName evidence="8">TrpRS</shortName>
    </alternativeName>
</protein>
<evidence type="ECO:0000256" key="5">
    <source>
        <dbReference type="ARBA" id="ARBA00022917"/>
    </source>
</evidence>
<comment type="subunit">
    <text evidence="8">Homodimer.</text>
</comment>
<dbReference type="InterPro" id="IPR001412">
    <property type="entry name" value="aa-tRNA-synth_I_CS"/>
</dbReference>
<evidence type="ECO:0000256" key="1">
    <source>
        <dbReference type="ARBA" id="ARBA00005594"/>
    </source>
</evidence>
<dbReference type="PANTHER" id="PTHR43766">
    <property type="entry name" value="TRYPTOPHAN--TRNA LIGASE, MITOCHONDRIAL"/>
    <property type="match status" value="1"/>
</dbReference>
<dbReference type="PROSITE" id="PS00178">
    <property type="entry name" value="AA_TRNA_LIGASE_I"/>
    <property type="match status" value="1"/>
</dbReference>
<evidence type="ECO:0000256" key="4">
    <source>
        <dbReference type="ARBA" id="ARBA00022840"/>
    </source>
</evidence>
<dbReference type="Gene3D" id="1.10.240.10">
    <property type="entry name" value="Tyrosyl-Transfer RNA Synthetase"/>
    <property type="match status" value="1"/>
</dbReference>
<comment type="caution">
    <text evidence="10">The sequence shown here is derived from an EMBL/GenBank/DDBJ whole genome shotgun (WGS) entry which is preliminary data.</text>
</comment>
<dbReference type="OrthoDB" id="9801042at2"/>
<dbReference type="Gene3D" id="3.40.50.620">
    <property type="entry name" value="HUPs"/>
    <property type="match status" value="1"/>
</dbReference>
<dbReference type="GO" id="GO:0004830">
    <property type="term" value="F:tryptophan-tRNA ligase activity"/>
    <property type="evidence" value="ECO:0007669"/>
    <property type="project" value="UniProtKB-UniRule"/>
</dbReference>
<evidence type="ECO:0000256" key="2">
    <source>
        <dbReference type="ARBA" id="ARBA00022598"/>
    </source>
</evidence>
<dbReference type="InterPro" id="IPR014729">
    <property type="entry name" value="Rossmann-like_a/b/a_fold"/>
</dbReference>
<feature type="binding site" evidence="8">
    <location>
        <position position="183"/>
    </location>
    <ligand>
        <name>ATP</name>
        <dbReference type="ChEBI" id="CHEBI:30616"/>
    </ligand>
</feature>
<dbReference type="FunFam" id="1.10.240.10:FF:000002">
    <property type="entry name" value="Tryptophan--tRNA ligase"/>
    <property type="match status" value="1"/>
</dbReference>
<dbReference type="AlphaFoldDB" id="A0A0V8GJN1"/>
<keyword evidence="5 8" id="KW-0648">Protein biosynthesis</keyword>
<dbReference type="Proteomes" id="UP000053797">
    <property type="component" value="Unassembled WGS sequence"/>
</dbReference>
<evidence type="ECO:0000313" key="10">
    <source>
        <dbReference type="EMBL" id="KSU50468.1"/>
    </source>
</evidence>
<comment type="function">
    <text evidence="8">Catalyzes the attachment of tryptophan to tRNA(Trp).</text>
</comment>
<feature type="binding site" evidence="8">
    <location>
        <begin position="192"/>
        <end position="196"/>
    </location>
    <ligand>
        <name>ATP</name>
        <dbReference type="ChEBI" id="CHEBI:30616"/>
    </ligand>
</feature>
<evidence type="ECO:0000256" key="6">
    <source>
        <dbReference type="ARBA" id="ARBA00023146"/>
    </source>
</evidence>
<feature type="binding site" evidence="8">
    <location>
        <begin position="17"/>
        <end position="18"/>
    </location>
    <ligand>
        <name>ATP</name>
        <dbReference type="ChEBI" id="CHEBI:30616"/>
    </ligand>
</feature>
<dbReference type="Pfam" id="PF00579">
    <property type="entry name" value="tRNA-synt_1b"/>
    <property type="match status" value="1"/>
</dbReference>
<dbReference type="RefSeq" id="WP_023468898.1">
    <property type="nucleotide sequence ID" value="NZ_FMYN01000001.1"/>
</dbReference>
<comment type="catalytic activity">
    <reaction evidence="7 8">
        <text>tRNA(Trp) + L-tryptophan + ATP = L-tryptophyl-tRNA(Trp) + AMP + diphosphate + H(+)</text>
        <dbReference type="Rhea" id="RHEA:24080"/>
        <dbReference type="Rhea" id="RHEA-COMP:9671"/>
        <dbReference type="Rhea" id="RHEA-COMP:9705"/>
        <dbReference type="ChEBI" id="CHEBI:15378"/>
        <dbReference type="ChEBI" id="CHEBI:30616"/>
        <dbReference type="ChEBI" id="CHEBI:33019"/>
        <dbReference type="ChEBI" id="CHEBI:57912"/>
        <dbReference type="ChEBI" id="CHEBI:78442"/>
        <dbReference type="ChEBI" id="CHEBI:78535"/>
        <dbReference type="ChEBI" id="CHEBI:456215"/>
        <dbReference type="EC" id="6.1.1.2"/>
    </reaction>
</comment>
<dbReference type="InterPro" id="IPR024109">
    <property type="entry name" value="Trp-tRNA-ligase_bac-type"/>
</dbReference>
<keyword evidence="6 8" id="KW-0030">Aminoacyl-tRNA synthetase</keyword>
<evidence type="ECO:0000256" key="8">
    <source>
        <dbReference type="HAMAP-Rule" id="MF_00140"/>
    </source>
</evidence>
<dbReference type="PANTHER" id="PTHR43766:SF1">
    <property type="entry name" value="TRYPTOPHAN--TRNA LIGASE, MITOCHONDRIAL"/>
    <property type="match status" value="1"/>
</dbReference>
<dbReference type="GO" id="GO:0005829">
    <property type="term" value="C:cytosol"/>
    <property type="evidence" value="ECO:0007669"/>
    <property type="project" value="TreeGrafter"/>
</dbReference>
<feature type="short sequence motif" description="'KMSKS' region" evidence="8">
    <location>
        <begin position="192"/>
        <end position="196"/>
    </location>
</feature>
<dbReference type="InterPro" id="IPR002306">
    <property type="entry name" value="Trp-tRNA-ligase"/>
</dbReference>
<gene>
    <name evidence="8" type="primary">trpS</name>
    <name evidence="10" type="ORF">AS033_03555</name>
</gene>
<dbReference type="GeneID" id="90837317"/>
<dbReference type="InterPro" id="IPR002305">
    <property type="entry name" value="aa-tRNA-synth_Ic"/>
</dbReference>
<feature type="short sequence motif" description="'HIGH' region" evidence="8">
    <location>
        <begin position="10"/>
        <end position="18"/>
    </location>
</feature>
<organism evidence="10 11">
    <name type="scientific">Exiguobacterium indicum</name>
    <dbReference type="NCBI Taxonomy" id="296995"/>
    <lineage>
        <taxon>Bacteria</taxon>
        <taxon>Bacillati</taxon>
        <taxon>Bacillota</taxon>
        <taxon>Bacilli</taxon>
        <taxon>Bacillales</taxon>
        <taxon>Bacillales Family XII. Incertae Sedis</taxon>
        <taxon>Exiguobacterium</taxon>
    </lineage>
</organism>